<comment type="cofactor">
    <cofactor evidence="1 13">
        <name>Mg(2+)</name>
        <dbReference type="ChEBI" id="CHEBI:18420"/>
    </cofactor>
</comment>
<dbReference type="PANTHER" id="PTHR10192:SF31">
    <property type="entry name" value="MOLYBDOPTERIN MOLYBDENUMTRANSFERASE"/>
    <property type="match status" value="1"/>
</dbReference>
<keyword evidence="16" id="KW-1185">Reference proteome</keyword>
<organism evidence="15 16">
    <name type="scientific">Solimicrobium silvestre</name>
    <dbReference type="NCBI Taxonomy" id="2099400"/>
    <lineage>
        <taxon>Bacteria</taxon>
        <taxon>Pseudomonadati</taxon>
        <taxon>Pseudomonadota</taxon>
        <taxon>Betaproteobacteria</taxon>
        <taxon>Burkholderiales</taxon>
        <taxon>Oxalobacteraceae</taxon>
        <taxon>Solimicrobium</taxon>
    </lineage>
</organism>
<comment type="catalytic activity">
    <reaction evidence="12">
        <text>adenylyl-molybdopterin + molybdate = Mo-molybdopterin + AMP + H(+)</text>
        <dbReference type="Rhea" id="RHEA:35047"/>
        <dbReference type="ChEBI" id="CHEBI:15378"/>
        <dbReference type="ChEBI" id="CHEBI:36264"/>
        <dbReference type="ChEBI" id="CHEBI:62727"/>
        <dbReference type="ChEBI" id="CHEBI:71302"/>
        <dbReference type="ChEBI" id="CHEBI:456215"/>
        <dbReference type="EC" id="2.10.1.1"/>
    </reaction>
</comment>
<evidence type="ECO:0000256" key="7">
    <source>
        <dbReference type="ARBA" id="ARBA00022505"/>
    </source>
</evidence>
<dbReference type="Pfam" id="PF00994">
    <property type="entry name" value="MoCF_biosynth"/>
    <property type="match status" value="1"/>
</dbReference>
<name>A0A2S9GWX7_9BURK</name>
<dbReference type="SUPFAM" id="SSF53218">
    <property type="entry name" value="Molybdenum cofactor biosynthesis proteins"/>
    <property type="match status" value="1"/>
</dbReference>
<dbReference type="Pfam" id="PF03453">
    <property type="entry name" value="MoeA_N"/>
    <property type="match status" value="1"/>
</dbReference>
<keyword evidence="11 13" id="KW-0501">Molybdenum cofactor biosynthesis</keyword>
<evidence type="ECO:0000256" key="13">
    <source>
        <dbReference type="RuleBase" id="RU365090"/>
    </source>
</evidence>
<dbReference type="InterPro" id="IPR038987">
    <property type="entry name" value="MoeA-like"/>
</dbReference>
<dbReference type="FunFam" id="2.40.340.10:FF:000003">
    <property type="entry name" value="Molybdopterin molybdenumtransferase"/>
    <property type="match status" value="1"/>
</dbReference>
<dbReference type="InterPro" id="IPR036135">
    <property type="entry name" value="MoeA_linker/N_sf"/>
</dbReference>
<evidence type="ECO:0000256" key="12">
    <source>
        <dbReference type="ARBA" id="ARBA00047317"/>
    </source>
</evidence>
<dbReference type="EC" id="2.10.1.1" evidence="5 13"/>
<dbReference type="Pfam" id="PF03454">
    <property type="entry name" value="MoeA_C"/>
    <property type="match status" value="1"/>
</dbReference>
<dbReference type="GO" id="GO:0006777">
    <property type="term" value="P:Mo-molybdopterin cofactor biosynthetic process"/>
    <property type="evidence" value="ECO:0007669"/>
    <property type="project" value="UniProtKB-UniRule"/>
</dbReference>
<evidence type="ECO:0000256" key="10">
    <source>
        <dbReference type="ARBA" id="ARBA00022842"/>
    </source>
</evidence>
<comment type="similarity">
    <text evidence="4 13">Belongs to the MoeA family.</text>
</comment>
<dbReference type="Proteomes" id="UP000237839">
    <property type="component" value="Unassembled WGS sequence"/>
</dbReference>
<dbReference type="InterPro" id="IPR005110">
    <property type="entry name" value="MoeA_linker/N"/>
</dbReference>
<evidence type="ECO:0000256" key="11">
    <source>
        <dbReference type="ARBA" id="ARBA00023150"/>
    </source>
</evidence>
<dbReference type="EMBL" id="PUGF01000015">
    <property type="protein sequence ID" value="PRC92227.1"/>
    <property type="molecule type" value="Genomic_DNA"/>
</dbReference>
<evidence type="ECO:0000313" key="16">
    <source>
        <dbReference type="Proteomes" id="UP000237839"/>
    </source>
</evidence>
<dbReference type="FunFam" id="3.40.980.10:FF:000004">
    <property type="entry name" value="Molybdopterin molybdenumtransferase"/>
    <property type="match status" value="1"/>
</dbReference>
<dbReference type="AlphaFoldDB" id="A0A2S9GWX7"/>
<comment type="pathway">
    <text evidence="3 13">Cofactor biosynthesis; molybdopterin biosynthesis.</text>
</comment>
<protein>
    <recommendedName>
        <fullName evidence="6 13">Molybdopterin molybdenumtransferase</fullName>
        <ecNumber evidence="5 13">2.10.1.1</ecNumber>
    </recommendedName>
</protein>
<comment type="caution">
    <text evidence="15">The sequence shown here is derived from an EMBL/GenBank/DDBJ whole genome shotgun (WGS) entry which is preliminary data.</text>
</comment>
<evidence type="ECO:0000256" key="1">
    <source>
        <dbReference type="ARBA" id="ARBA00001946"/>
    </source>
</evidence>
<keyword evidence="10 13" id="KW-0460">Magnesium</keyword>
<dbReference type="SUPFAM" id="SSF63882">
    <property type="entry name" value="MoeA N-terminal region -like"/>
    <property type="match status" value="1"/>
</dbReference>
<evidence type="ECO:0000259" key="14">
    <source>
        <dbReference type="SMART" id="SM00852"/>
    </source>
</evidence>
<evidence type="ECO:0000313" key="15">
    <source>
        <dbReference type="EMBL" id="PRC92227.1"/>
    </source>
</evidence>
<evidence type="ECO:0000256" key="4">
    <source>
        <dbReference type="ARBA" id="ARBA00010763"/>
    </source>
</evidence>
<dbReference type="InterPro" id="IPR036688">
    <property type="entry name" value="MoeA_C_domain_IV_sf"/>
</dbReference>
<keyword evidence="7 13" id="KW-0500">Molybdenum</keyword>
<dbReference type="SUPFAM" id="SSF63867">
    <property type="entry name" value="MoeA C-terminal domain-like"/>
    <property type="match status" value="1"/>
</dbReference>
<evidence type="ECO:0000256" key="9">
    <source>
        <dbReference type="ARBA" id="ARBA00022723"/>
    </source>
</evidence>
<dbReference type="PANTHER" id="PTHR10192">
    <property type="entry name" value="MOLYBDOPTERIN BIOSYNTHESIS PROTEIN"/>
    <property type="match status" value="1"/>
</dbReference>
<evidence type="ECO:0000256" key="5">
    <source>
        <dbReference type="ARBA" id="ARBA00013269"/>
    </source>
</evidence>
<evidence type="ECO:0000256" key="8">
    <source>
        <dbReference type="ARBA" id="ARBA00022679"/>
    </source>
</evidence>
<sequence>MSKTSQPSTVNLSVSQAQQQIQAAMQPIADAQQISLRSALDRIASSDIIAPMNVPAFDNSAMDGYAFCAQDLALNTQLNLVGSALAGHPYQASLQVGQAIRITTGAKIPERCDTVIPQELAVLIDANTLDMRNIVVRAGEHKRNCGEDLRMGEIAITKGCRLGPAQLGLLASLGIAEVSVQRRLRVAIFSTGDELRSIDQALDGSSVYDSNRVTLHAMLTRFGAEVIDLGVLADNPAELESALLNIAPQVDAIITSGGVASGAADYTKQVMQTLGEITFWAINMRPGRPFAFGKIAGKLKDTYLFGLPGNPVAVMVSFYFFVRPALQKLSGAPISNIPQINAIASQPISKKMGRTEFQRGICKVNPQGQLEVSITEKQGSGILSSMSQANCMVVLNETQADIQAGDTVKLVLFEGLI</sequence>
<dbReference type="Gene3D" id="2.40.340.10">
    <property type="entry name" value="MoeA, C-terminal, domain IV"/>
    <property type="match status" value="1"/>
</dbReference>
<evidence type="ECO:0000256" key="2">
    <source>
        <dbReference type="ARBA" id="ARBA00002901"/>
    </source>
</evidence>
<evidence type="ECO:0000256" key="3">
    <source>
        <dbReference type="ARBA" id="ARBA00005046"/>
    </source>
</evidence>
<dbReference type="InterPro" id="IPR036425">
    <property type="entry name" value="MoaB/Mog-like_dom_sf"/>
</dbReference>
<dbReference type="InterPro" id="IPR005111">
    <property type="entry name" value="MoeA_C_domain_IV"/>
</dbReference>
<dbReference type="NCBIfam" id="NF045515">
    <property type="entry name" value="Glp_gephyrin"/>
    <property type="match status" value="1"/>
</dbReference>
<dbReference type="InterPro" id="IPR001453">
    <property type="entry name" value="MoaB/Mog_dom"/>
</dbReference>
<dbReference type="GO" id="GO:0046872">
    <property type="term" value="F:metal ion binding"/>
    <property type="evidence" value="ECO:0007669"/>
    <property type="project" value="UniProtKB-UniRule"/>
</dbReference>
<dbReference type="GO" id="GO:0005829">
    <property type="term" value="C:cytosol"/>
    <property type="evidence" value="ECO:0007669"/>
    <property type="project" value="TreeGrafter"/>
</dbReference>
<dbReference type="SMART" id="SM00852">
    <property type="entry name" value="MoCF_biosynth"/>
    <property type="match status" value="1"/>
</dbReference>
<accession>A0A2S9GWX7</accession>
<dbReference type="RefSeq" id="WP_105532884.1">
    <property type="nucleotide sequence ID" value="NZ_PUGF01000015.1"/>
</dbReference>
<evidence type="ECO:0000256" key="6">
    <source>
        <dbReference type="ARBA" id="ARBA00021108"/>
    </source>
</evidence>
<dbReference type="CDD" id="cd00887">
    <property type="entry name" value="MoeA"/>
    <property type="match status" value="1"/>
</dbReference>
<comment type="function">
    <text evidence="2 13">Catalyzes the insertion of molybdate into adenylated molybdopterin with the concomitant release of AMP.</text>
</comment>
<reference evidence="15 16" key="1">
    <citation type="submission" date="2018-02" db="EMBL/GenBank/DDBJ databases">
        <title>Solimicrobium silvestre gen. nov., sp. nov., isolated from alpine forest soil.</title>
        <authorList>
            <person name="Margesin R."/>
            <person name="Albuquerque L."/>
            <person name="Zhang D.-C."/>
            <person name="Froufe H.J.C."/>
            <person name="Severino R."/>
            <person name="Roxo I."/>
            <person name="Egas C."/>
            <person name="Da Costa M.S."/>
        </authorList>
    </citation>
    <scope>NUCLEOTIDE SEQUENCE [LARGE SCALE GENOMIC DNA]</scope>
    <source>
        <strain evidence="15 16">S20-91</strain>
    </source>
</reference>
<proteinExistence type="inferred from homology"/>
<dbReference type="Gene3D" id="3.90.105.10">
    <property type="entry name" value="Molybdopterin biosynthesis moea protein, domain 2"/>
    <property type="match status" value="1"/>
</dbReference>
<keyword evidence="9 13" id="KW-0479">Metal-binding</keyword>
<dbReference type="OrthoDB" id="9804758at2"/>
<feature type="domain" description="MoaB/Mog" evidence="14">
    <location>
        <begin position="187"/>
        <end position="328"/>
    </location>
</feature>
<dbReference type="NCBIfam" id="TIGR00177">
    <property type="entry name" value="molyb_syn"/>
    <property type="match status" value="1"/>
</dbReference>
<dbReference type="UniPathway" id="UPA00344"/>
<keyword evidence="8 13" id="KW-0808">Transferase</keyword>
<dbReference type="Gene3D" id="3.40.980.10">
    <property type="entry name" value="MoaB/Mog-like domain"/>
    <property type="match status" value="1"/>
</dbReference>
<dbReference type="GO" id="GO:0061599">
    <property type="term" value="F:molybdopterin molybdotransferase activity"/>
    <property type="evidence" value="ECO:0007669"/>
    <property type="project" value="UniProtKB-UniRule"/>
</dbReference>
<dbReference type="Gene3D" id="2.170.190.11">
    <property type="entry name" value="Molybdopterin biosynthesis moea protein, domain 3"/>
    <property type="match status" value="1"/>
</dbReference>
<gene>
    <name evidence="15" type="ORF">S2091_3143</name>
</gene>